<evidence type="ECO:0000313" key="2">
    <source>
        <dbReference type="Proteomes" id="UP000183561"/>
    </source>
</evidence>
<dbReference type="AlphaFoldDB" id="A0A1H4IC60"/>
<keyword evidence="2" id="KW-1185">Reference proteome</keyword>
<dbReference type="OrthoDB" id="4464493at2"/>
<dbReference type="EMBL" id="FNSV01000002">
    <property type="protein sequence ID" value="SEB31657.1"/>
    <property type="molecule type" value="Genomic_DNA"/>
</dbReference>
<evidence type="ECO:0000313" key="1">
    <source>
        <dbReference type="EMBL" id="SEB31657.1"/>
    </source>
</evidence>
<protein>
    <submittedName>
        <fullName evidence="1">Transposase</fullName>
    </submittedName>
</protein>
<accession>A0A1H4IC60</accession>
<organism evidence="1 2">
    <name type="scientific">Rhodococcus koreensis</name>
    <dbReference type="NCBI Taxonomy" id="99653"/>
    <lineage>
        <taxon>Bacteria</taxon>
        <taxon>Bacillati</taxon>
        <taxon>Actinomycetota</taxon>
        <taxon>Actinomycetes</taxon>
        <taxon>Mycobacteriales</taxon>
        <taxon>Nocardiaceae</taxon>
        <taxon>Rhodococcus</taxon>
    </lineage>
</organism>
<proteinExistence type="predicted"/>
<sequence length="381" mass="40944">MEQAAESTPAGAARPGGEFFAAPTEVNHRRYEALRAYLFEGASAAQAAARFGYTPAALTSLARDFRAGRTDFFAATKPGPKSAPTKDAARGRIIELRQAGRSAHEIAAVLAEEGTPLNRTGVAEVLAEEGFPRLWPRPHAERGLSRREPPTRTKVVDFTDLPESSETKLAGLLLAIPDLVALDLPGLVGAAGYPGTRVIPALNSVLSLLALKLTATRRVSHVEDIAADPGAALFAGLTSLPKATALTSYSYRLSHDKQRAFLTALDQATLAAGLADGEALNLDFHAVMHWGDDAVLEKHYVPRRSQRTRSVLTFFVEDAATHNLLYANADLAKATQNTEILAFADHWKQVTGTDPKRLIFDSKATTQTQLGELTDRGIGFI</sequence>
<dbReference type="RefSeq" id="WP_143051309.1">
    <property type="nucleotide sequence ID" value="NZ_FNSV01000002.1"/>
</dbReference>
<gene>
    <name evidence="1" type="ORF">SAMN04490239_0405</name>
</gene>
<reference evidence="2" key="1">
    <citation type="submission" date="2016-10" db="EMBL/GenBank/DDBJ databases">
        <authorList>
            <person name="Varghese N."/>
            <person name="Submissions S."/>
        </authorList>
    </citation>
    <scope>NUCLEOTIDE SEQUENCE [LARGE SCALE GENOMIC DNA]</scope>
    <source>
        <strain evidence="2">DSM 44498</strain>
    </source>
</reference>
<dbReference type="Proteomes" id="UP000183561">
    <property type="component" value="Unassembled WGS sequence"/>
</dbReference>
<name>A0A1H4IC60_9NOCA</name>